<dbReference type="AlphaFoldDB" id="A0A9D7S6K6"/>
<dbReference type="EMBL" id="JADKFW010000004">
    <property type="protein sequence ID" value="MBK9716168.1"/>
    <property type="molecule type" value="Genomic_DNA"/>
</dbReference>
<dbReference type="GO" id="GO:0005829">
    <property type="term" value="C:cytosol"/>
    <property type="evidence" value="ECO:0007669"/>
    <property type="project" value="TreeGrafter"/>
</dbReference>
<dbReference type="HAMAP" id="MF_01498">
    <property type="entry name" value="RadA_bact"/>
    <property type="match status" value="1"/>
</dbReference>
<comment type="domain">
    <text evidence="11">The middle region has homology to RecA with ATPase motifs including the RadA KNRFG motif, while the C-terminus is homologous to Lon protease.</text>
</comment>
<dbReference type="InterPro" id="IPR027417">
    <property type="entry name" value="P-loop_NTPase"/>
</dbReference>
<dbReference type="Gene3D" id="3.30.230.10">
    <property type="match status" value="1"/>
</dbReference>
<proteinExistence type="inferred from homology"/>
<evidence type="ECO:0000256" key="2">
    <source>
        <dbReference type="ARBA" id="ARBA00022741"/>
    </source>
</evidence>
<comment type="function">
    <text evidence="11">Plays a role in repairing double-strand DNA breaks, probably involving stabilizing or processing branched DNA or blocked replication forks.</text>
</comment>
<gene>
    <name evidence="11 15" type="primary">radA</name>
    <name evidence="15" type="ORF">IPO85_01330</name>
</gene>
<evidence type="ECO:0000256" key="9">
    <source>
        <dbReference type="ARBA" id="ARBA00023125"/>
    </source>
</evidence>
<keyword evidence="5" id="KW-0378">Hydrolase</keyword>
<dbReference type="CDD" id="cd01121">
    <property type="entry name" value="RadA_SMS_N"/>
    <property type="match status" value="1"/>
</dbReference>
<evidence type="ECO:0000313" key="15">
    <source>
        <dbReference type="EMBL" id="MBK9716168.1"/>
    </source>
</evidence>
<evidence type="ECO:0000256" key="13">
    <source>
        <dbReference type="RuleBase" id="RU003555"/>
    </source>
</evidence>
<dbReference type="PANTHER" id="PTHR32472">
    <property type="entry name" value="DNA REPAIR PROTEIN RADA"/>
    <property type="match status" value="1"/>
</dbReference>
<evidence type="ECO:0000256" key="5">
    <source>
        <dbReference type="ARBA" id="ARBA00022801"/>
    </source>
</evidence>
<dbReference type="InterPro" id="IPR014721">
    <property type="entry name" value="Ribsml_uS5_D2-typ_fold_subgr"/>
</dbReference>
<dbReference type="Proteomes" id="UP000808349">
    <property type="component" value="Unassembled WGS sequence"/>
</dbReference>
<evidence type="ECO:0000256" key="11">
    <source>
        <dbReference type="HAMAP-Rule" id="MF_01498"/>
    </source>
</evidence>
<evidence type="ECO:0000256" key="1">
    <source>
        <dbReference type="ARBA" id="ARBA00022723"/>
    </source>
</evidence>
<evidence type="ECO:0000256" key="6">
    <source>
        <dbReference type="ARBA" id="ARBA00022833"/>
    </source>
</evidence>
<dbReference type="SUPFAM" id="SSF52540">
    <property type="entry name" value="P-loop containing nucleoside triphosphate hydrolases"/>
    <property type="match status" value="1"/>
</dbReference>
<dbReference type="InterPro" id="IPR041166">
    <property type="entry name" value="Rubredoxin_2"/>
</dbReference>
<keyword evidence="2 11" id="KW-0547">Nucleotide-binding</keyword>
<dbReference type="GO" id="GO:0140664">
    <property type="term" value="F:ATP-dependent DNA damage sensor activity"/>
    <property type="evidence" value="ECO:0007669"/>
    <property type="project" value="InterPro"/>
</dbReference>
<evidence type="ECO:0000259" key="14">
    <source>
        <dbReference type="PROSITE" id="PS50162"/>
    </source>
</evidence>
<evidence type="ECO:0000313" key="16">
    <source>
        <dbReference type="Proteomes" id="UP000808349"/>
    </source>
</evidence>
<dbReference type="GO" id="GO:0016787">
    <property type="term" value="F:hydrolase activity"/>
    <property type="evidence" value="ECO:0007669"/>
    <property type="project" value="UniProtKB-KW"/>
</dbReference>
<keyword evidence="7 11" id="KW-0067">ATP-binding</keyword>
<feature type="domain" description="RecA family profile 1" evidence="14">
    <location>
        <begin position="73"/>
        <end position="220"/>
    </location>
</feature>
<keyword evidence="3 11" id="KW-0227">DNA damage</keyword>
<evidence type="ECO:0000256" key="4">
    <source>
        <dbReference type="ARBA" id="ARBA00022771"/>
    </source>
</evidence>
<evidence type="ECO:0000256" key="7">
    <source>
        <dbReference type="ARBA" id="ARBA00022840"/>
    </source>
</evidence>
<comment type="similarity">
    <text evidence="11 13">Belongs to the RecA family. RadA subfamily.</text>
</comment>
<accession>A0A9D7S6K6</accession>
<keyword evidence="4 13" id="KW-0863">Zinc-finger</keyword>
<evidence type="ECO:0000256" key="3">
    <source>
        <dbReference type="ARBA" id="ARBA00022763"/>
    </source>
</evidence>
<dbReference type="Pfam" id="PF13481">
    <property type="entry name" value="AAA_25"/>
    <property type="match status" value="1"/>
</dbReference>
<keyword evidence="1 11" id="KW-0479">Metal-binding</keyword>
<feature type="short sequence motif" description="RadA KNRFG motif" evidence="11">
    <location>
        <begin position="257"/>
        <end position="261"/>
    </location>
</feature>
<dbReference type="Pfam" id="PF18073">
    <property type="entry name" value="Zn_ribbon_LapB"/>
    <property type="match status" value="1"/>
</dbReference>
<name>A0A9D7S6K6_9BACT</name>
<dbReference type="Pfam" id="PF13541">
    <property type="entry name" value="ChlI"/>
    <property type="match status" value="1"/>
</dbReference>
<reference evidence="15 16" key="1">
    <citation type="submission" date="2020-10" db="EMBL/GenBank/DDBJ databases">
        <title>Connecting structure to function with the recovery of over 1000 high-quality activated sludge metagenome-assembled genomes encoding full-length rRNA genes using long-read sequencing.</title>
        <authorList>
            <person name="Singleton C.M."/>
            <person name="Petriglieri F."/>
            <person name="Kristensen J.M."/>
            <person name="Kirkegaard R.H."/>
            <person name="Michaelsen T.Y."/>
            <person name="Andersen M.H."/>
            <person name="Karst S.M."/>
            <person name="Dueholm M.S."/>
            <person name="Nielsen P.H."/>
            <person name="Albertsen M."/>
        </authorList>
    </citation>
    <scope>NUCLEOTIDE SEQUENCE [LARGE SCALE GENOMIC DNA]</scope>
    <source>
        <strain evidence="15">Ribe_18-Q3-R11-54_BAT3C.373</strain>
    </source>
</reference>
<dbReference type="GO" id="GO:0003684">
    <property type="term" value="F:damaged DNA binding"/>
    <property type="evidence" value="ECO:0007669"/>
    <property type="project" value="InterPro"/>
</dbReference>
<dbReference type="InterPro" id="IPR020588">
    <property type="entry name" value="RecA_ATP-bd"/>
</dbReference>
<keyword evidence="9 11" id="KW-0238">DNA-binding</keyword>
<evidence type="ECO:0000256" key="10">
    <source>
        <dbReference type="ARBA" id="ARBA00023204"/>
    </source>
</evidence>
<feature type="region of interest" description="Lon-protease-like" evidence="11">
    <location>
        <begin position="356"/>
        <end position="461"/>
    </location>
</feature>
<dbReference type="PROSITE" id="PS50162">
    <property type="entry name" value="RECA_2"/>
    <property type="match status" value="1"/>
</dbReference>
<dbReference type="FunFam" id="3.40.50.300:FF:000050">
    <property type="entry name" value="DNA repair protein RadA"/>
    <property type="match status" value="1"/>
</dbReference>
<comment type="function">
    <text evidence="13">DNA-dependent ATPase involved in processing of recombination intermediates, plays a role in repairing DNA breaks. Stimulates the branch migration of RecA-mediated strand transfer reactions, allowing the 3' invading strand to extend heteroduplex DNA faster. Binds ssDNA in the presence of ADP but not other nucleotides, has ATPase activity that is stimulated by ssDNA and various branched DNA structures, but inhibited by SSB. Does not have RecA's homology-searching function.</text>
</comment>
<organism evidence="15 16">
    <name type="scientific">Candidatus Defluviibacterium haderslevense</name>
    <dbReference type="NCBI Taxonomy" id="2981993"/>
    <lineage>
        <taxon>Bacteria</taxon>
        <taxon>Pseudomonadati</taxon>
        <taxon>Bacteroidota</taxon>
        <taxon>Saprospiria</taxon>
        <taxon>Saprospirales</taxon>
        <taxon>Saprospiraceae</taxon>
        <taxon>Candidatus Defluviibacterium</taxon>
    </lineage>
</organism>
<evidence type="ECO:0000256" key="8">
    <source>
        <dbReference type="ARBA" id="ARBA00023016"/>
    </source>
</evidence>
<feature type="binding site" evidence="11">
    <location>
        <begin position="102"/>
        <end position="109"/>
    </location>
    <ligand>
        <name>ATP</name>
        <dbReference type="ChEBI" id="CHEBI:30616"/>
    </ligand>
</feature>
<dbReference type="GO" id="GO:0000725">
    <property type="term" value="P:recombinational repair"/>
    <property type="evidence" value="ECO:0007669"/>
    <property type="project" value="UniProtKB-UniRule"/>
</dbReference>
<dbReference type="InterPro" id="IPR020568">
    <property type="entry name" value="Ribosomal_Su5_D2-typ_SF"/>
</dbReference>
<keyword evidence="6 13" id="KW-0862">Zinc</keyword>
<dbReference type="GO" id="GO:0008270">
    <property type="term" value="F:zinc ion binding"/>
    <property type="evidence" value="ECO:0007669"/>
    <property type="project" value="UniProtKB-KW"/>
</dbReference>
<dbReference type="InterPro" id="IPR003593">
    <property type="entry name" value="AAA+_ATPase"/>
</dbReference>
<dbReference type="NCBIfam" id="TIGR00416">
    <property type="entry name" value="sms"/>
    <property type="match status" value="1"/>
</dbReference>
<dbReference type="SUPFAM" id="SSF54211">
    <property type="entry name" value="Ribosomal protein S5 domain 2-like"/>
    <property type="match status" value="1"/>
</dbReference>
<dbReference type="PRINTS" id="PR01874">
    <property type="entry name" value="DNAREPAIRADA"/>
</dbReference>
<keyword evidence="8 11" id="KW-0346">Stress response</keyword>
<sequence>MAKSKTIFICSNCGTQSPKWMGHCTACDSWNTYVEEVIHKDHSADDKSGGWRSLNPELVPSKAIRLDQVTAGKLKRLDTGDVELNRALGGGLVQGSVILLAGQPGIGKSTLLLQLALQLHGENILYVSGEESEEQIKIRANRLSQKQENCYLFAETRVDRILHEAAKMRPALMIVDSIQTLVSGHLDAAPGTISQIRECANELIRFAKETSTPLFLIGHITKEGEIAGPKLLEHMVDTVLQFEGDKHYSYRILRTLKNRFGSTDEMSMYEMQATGLIPISNPSALLLSQHEERLSGSAVACTVEGLRPILIETQALVSAAVYGNPQRVATGFDGRRLSMLLAVLEKRCGFMIGNQDVFLNLAGGIRINDPAVDLAVIASLISSLEDNPLHRQICFAGEVGLSGEIRAVSRIDLRVQEAERLGFKAICISKYNGQINAGKASKIKIVSLATVNELYEKVFAK</sequence>
<dbReference type="PANTHER" id="PTHR32472:SF10">
    <property type="entry name" value="DNA REPAIR PROTEIN RADA-LIKE PROTEIN"/>
    <property type="match status" value="1"/>
</dbReference>
<dbReference type="InterPro" id="IPR004504">
    <property type="entry name" value="DNA_repair_RadA"/>
</dbReference>
<dbReference type="Gene3D" id="3.40.50.300">
    <property type="entry name" value="P-loop containing nucleotide triphosphate hydrolases"/>
    <property type="match status" value="1"/>
</dbReference>
<protein>
    <recommendedName>
        <fullName evidence="11 12">DNA repair protein RadA</fullName>
    </recommendedName>
</protein>
<dbReference type="SMART" id="SM00382">
    <property type="entry name" value="AAA"/>
    <property type="match status" value="1"/>
</dbReference>
<dbReference type="GO" id="GO:0005524">
    <property type="term" value="F:ATP binding"/>
    <property type="evidence" value="ECO:0007669"/>
    <property type="project" value="UniProtKB-UniRule"/>
</dbReference>
<comment type="caution">
    <text evidence="15">The sequence shown here is derived from an EMBL/GenBank/DDBJ whole genome shotgun (WGS) entry which is preliminary data.</text>
</comment>
<evidence type="ECO:0000256" key="12">
    <source>
        <dbReference type="NCBIfam" id="TIGR00416"/>
    </source>
</evidence>
<keyword evidence="10 11" id="KW-0234">DNA repair</keyword>